<dbReference type="SUPFAM" id="SSF47413">
    <property type="entry name" value="lambda repressor-like DNA-binding domains"/>
    <property type="match status" value="1"/>
</dbReference>
<dbReference type="PANTHER" id="PTHR34475">
    <property type="match status" value="1"/>
</dbReference>
<feature type="compositionally biased region" description="Basic and acidic residues" evidence="1">
    <location>
        <begin position="154"/>
        <end position="189"/>
    </location>
</feature>
<dbReference type="PANTHER" id="PTHR34475:SF1">
    <property type="entry name" value="CYTOSKELETON PROTEIN RODZ"/>
    <property type="match status" value="1"/>
</dbReference>
<dbReference type="InterPro" id="IPR010982">
    <property type="entry name" value="Lambda_DNA-bd_dom_sf"/>
</dbReference>
<feature type="transmembrane region" description="Helical" evidence="2">
    <location>
        <begin position="107"/>
        <end position="128"/>
    </location>
</feature>
<evidence type="ECO:0000256" key="1">
    <source>
        <dbReference type="SAM" id="MobiDB-lite"/>
    </source>
</evidence>
<sequence>MTELGNFLRENREEKGFSLEQLQTETKIQKRYLQAIEEGRYEVLPGSFYARAFIKNYSETVGLNYEEVFERFESEIPKAEKEPTEFIPRSERNKQSLDGGESVFKTWLPIMLVSVVILAVLVGVWAYLANRDSGANGNSNGSNPASVEINNSKNAEKDSAEKAKEEKKEPEKKTPEKPKEQKQPEKKEAVLVKKGTRGITTTYELKEADAFEIAFKMNGPVYMDVKADSKQLASKMFKKGDTAKYDLTGKKEVELNIGAANFAKLTINGKPFSYPIPTEKRGIHQRIVIKNTAFSKQ</sequence>
<evidence type="ECO:0000313" key="4">
    <source>
        <dbReference type="EMBL" id="KSU85133.1"/>
    </source>
</evidence>
<evidence type="ECO:0000313" key="5">
    <source>
        <dbReference type="Proteomes" id="UP000054099"/>
    </source>
</evidence>
<dbReference type="InterPro" id="IPR001387">
    <property type="entry name" value="Cro/C1-type_HTH"/>
</dbReference>
<dbReference type="RefSeq" id="WP_061969574.1">
    <property type="nucleotide sequence ID" value="NZ_FMAV01000001.1"/>
</dbReference>
<gene>
    <name evidence="4" type="ORF">AS030_06315</name>
</gene>
<keyword evidence="2" id="KW-1133">Transmembrane helix</keyword>
<accession>A0A0V8JDV9</accession>
<dbReference type="Gene3D" id="1.10.260.40">
    <property type="entry name" value="lambda repressor-like DNA-binding domains"/>
    <property type="match status" value="1"/>
</dbReference>
<feature type="compositionally biased region" description="Low complexity" evidence="1">
    <location>
        <begin position="133"/>
        <end position="146"/>
    </location>
</feature>
<evidence type="ECO:0000259" key="3">
    <source>
        <dbReference type="Pfam" id="PF13464"/>
    </source>
</evidence>
<dbReference type="AlphaFoldDB" id="A0A0V8JDV9"/>
<organism evidence="4 5">
    <name type="scientific">Fictibacillus enclensis</name>
    <dbReference type="NCBI Taxonomy" id="1017270"/>
    <lineage>
        <taxon>Bacteria</taxon>
        <taxon>Bacillati</taxon>
        <taxon>Bacillota</taxon>
        <taxon>Bacilli</taxon>
        <taxon>Bacillales</taxon>
        <taxon>Fictibacillaceae</taxon>
        <taxon>Fictibacillus</taxon>
    </lineage>
</organism>
<dbReference type="GO" id="GO:0003677">
    <property type="term" value="F:DNA binding"/>
    <property type="evidence" value="ECO:0007669"/>
    <property type="project" value="InterPro"/>
</dbReference>
<dbReference type="CDD" id="cd00093">
    <property type="entry name" value="HTH_XRE"/>
    <property type="match status" value="1"/>
</dbReference>
<proteinExistence type="predicted"/>
<comment type="caution">
    <text evidence="4">The sequence shown here is derived from an EMBL/GenBank/DDBJ whole genome shotgun (WGS) entry which is preliminary data.</text>
</comment>
<evidence type="ECO:0000256" key="2">
    <source>
        <dbReference type="SAM" id="Phobius"/>
    </source>
</evidence>
<dbReference type="EMBL" id="LNQN01000001">
    <property type="protein sequence ID" value="KSU85133.1"/>
    <property type="molecule type" value="Genomic_DNA"/>
</dbReference>
<feature type="domain" description="Cytoskeleton protein RodZ-like C-terminal" evidence="3">
    <location>
        <begin position="215"/>
        <end position="275"/>
    </location>
</feature>
<keyword evidence="2" id="KW-0812">Transmembrane</keyword>
<dbReference type="InterPro" id="IPR050400">
    <property type="entry name" value="Bact_Cytoskel_RodZ"/>
</dbReference>
<dbReference type="InterPro" id="IPR025194">
    <property type="entry name" value="RodZ-like_C"/>
</dbReference>
<protein>
    <recommendedName>
        <fullName evidence="3">Cytoskeleton protein RodZ-like C-terminal domain-containing protein</fullName>
    </recommendedName>
</protein>
<keyword evidence="2" id="KW-0472">Membrane</keyword>
<name>A0A0V8JDV9_9BACL</name>
<keyword evidence="5" id="KW-1185">Reference proteome</keyword>
<dbReference type="Pfam" id="PF13413">
    <property type="entry name" value="HTH_25"/>
    <property type="match status" value="1"/>
</dbReference>
<dbReference type="Proteomes" id="UP000054099">
    <property type="component" value="Unassembled WGS sequence"/>
</dbReference>
<dbReference type="Pfam" id="PF13464">
    <property type="entry name" value="RodZ_C"/>
    <property type="match status" value="1"/>
</dbReference>
<reference evidence="4 5" key="1">
    <citation type="journal article" date="2014" name="Antonie Van Leeuwenhoek">
        <title>Fictibacillus enclensis sp. nov., isolated from marine sediment.</title>
        <authorList>
            <person name="Dastager S.G."/>
            <person name="Mawlankar R."/>
            <person name="Srinivasan K."/>
            <person name="Tang S.K."/>
            <person name="Lee J.C."/>
            <person name="Ramana V.V."/>
            <person name="Shouche Y.S."/>
        </authorList>
    </citation>
    <scope>NUCLEOTIDE SEQUENCE [LARGE SCALE GENOMIC DNA]</scope>
    <source>
        <strain evidence="4 5">NIO-1003</strain>
    </source>
</reference>
<feature type="region of interest" description="Disordered" evidence="1">
    <location>
        <begin position="133"/>
        <end position="189"/>
    </location>
</feature>